<reference evidence="2 3" key="1">
    <citation type="submission" date="2018-03" db="EMBL/GenBank/DDBJ databases">
        <authorList>
            <person name="Guldener U."/>
        </authorList>
    </citation>
    <scope>NUCLEOTIDE SEQUENCE [LARGE SCALE GENOMIC DNA]</scope>
    <source>
        <strain evidence="2 3">NBRC100155</strain>
    </source>
</reference>
<dbReference type="AlphaFoldDB" id="A0A5C3E8C8"/>
<proteinExistence type="predicted"/>
<feature type="compositionally biased region" description="Basic and acidic residues" evidence="1">
    <location>
        <begin position="67"/>
        <end position="79"/>
    </location>
</feature>
<keyword evidence="3" id="KW-1185">Reference proteome</keyword>
<dbReference type="EMBL" id="OOIN01000012">
    <property type="protein sequence ID" value="SPO25791.1"/>
    <property type="molecule type" value="Genomic_DNA"/>
</dbReference>
<sequence>MQSTSAAIAAAAISGADLGAKANSAKGSDAAAKKSSTTGALGNNGFDANDAETWMQTRWKNVNSATTDKRVAEAQRPEVYKAAPGAGGSAWGPNKKTVNERFATDLLKASTATTTGASR</sequence>
<protein>
    <submittedName>
        <fullName evidence="2">Uncharacterized protein</fullName>
    </submittedName>
</protein>
<evidence type="ECO:0000313" key="2">
    <source>
        <dbReference type="EMBL" id="SPO25791.1"/>
    </source>
</evidence>
<accession>A0A5C3E8C8</accession>
<evidence type="ECO:0000256" key="1">
    <source>
        <dbReference type="SAM" id="MobiDB-lite"/>
    </source>
</evidence>
<feature type="compositionally biased region" description="Low complexity" evidence="1">
    <location>
        <begin position="21"/>
        <end position="40"/>
    </location>
</feature>
<evidence type="ECO:0000313" key="3">
    <source>
        <dbReference type="Proteomes" id="UP000324022"/>
    </source>
</evidence>
<name>A0A5C3E8C8_9BASI</name>
<feature type="region of interest" description="Disordered" evidence="1">
    <location>
        <begin position="21"/>
        <end position="46"/>
    </location>
</feature>
<gene>
    <name evidence="2" type="ORF">UTRI_03156</name>
</gene>
<feature type="region of interest" description="Disordered" evidence="1">
    <location>
        <begin position="66"/>
        <end position="96"/>
    </location>
</feature>
<dbReference type="Proteomes" id="UP000324022">
    <property type="component" value="Unassembled WGS sequence"/>
</dbReference>
<organism evidence="2 3">
    <name type="scientific">Ustilago trichophora</name>
    <dbReference type="NCBI Taxonomy" id="86804"/>
    <lineage>
        <taxon>Eukaryota</taxon>
        <taxon>Fungi</taxon>
        <taxon>Dikarya</taxon>
        <taxon>Basidiomycota</taxon>
        <taxon>Ustilaginomycotina</taxon>
        <taxon>Ustilaginomycetes</taxon>
        <taxon>Ustilaginales</taxon>
        <taxon>Ustilaginaceae</taxon>
        <taxon>Ustilago</taxon>
    </lineage>
</organism>